<organism evidence="1 2">
    <name type="scientific">Amphibacillus xylanus (strain ATCC 51415 / DSM 6626 / JCM 7361 / LMG 17667 / NBRC 15112 / Ep01)</name>
    <dbReference type="NCBI Taxonomy" id="698758"/>
    <lineage>
        <taxon>Bacteria</taxon>
        <taxon>Bacillati</taxon>
        <taxon>Bacillota</taxon>
        <taxon>Bacilli</taxon>
        <taxon>Bacillales</taxon>
        <taxon>Bacillaceae</taxon>
        <taxon>Amphibacillus</taxon>
    </lineage>
</organism>
<protein>
    <submittedName>
        <fullName evidence="1">Uncharacterized protein</fullName>
    </submittedName>
</protein>
<dbReference type="STRING" id="698758.AXY_04550"/>
<evidence type="ECO:0000313" key="2">
    <source>
        <dbReference type="Proteomes" id="UP000006294"/>
    </source>
</evidence>
<reference evidence="1 2" key="1">
    <citation type="submission" date="2011-01" db="EMBL/GenBank/DDBJ databases">
        <title>Whole genome sequence of Amphibacillus xylinus NBRC 15112.</title>
        <authorList>
            <person name="Nakazawa H."/>
            <person name="Katano Y."/>
            <person name="Nakamura S."/>
            <person name="Sasagawa M."/>
            <person name="Fukada J."/>
            <person name="Arai T."/>
            <person name="Sasakura N."/>
            <person name="Mochizuki D."/>
            <person name="Hosoyama A."/>
            <person name="Harada K."/>
            <person name="Horikawa H."/>
            <person name="Kato Y."/>
            <person name="Harada T."/>
            <person name="Sasaki K."/>
            <person name="Sekiguchi M."/>
            <person name="Hodoyama M."/>
            <person name="Nishiko R."/>
            <person name="Narita H."/>
            <person name="Hanamaki A."/>
            <person name="Hata C."/>
            <person name="Konno Y."/>
            <person name="Niimura Y."/>
            <person name="Yamazaki S."/>
            <person name="Fujita N."/>
        </authorList>
    </citation>
    <scope>NUCLEOTIDE SEQUENCE [LARGE SCALE GENOMIC DNA]</scope>
    <source>
        <strain evidence="2">ATCC 51415 / DSM 6626 / JCM 7361 / LMG 17667 / NBRC 15112 / Ep01</strain>
    </source>
</reference>
<name>K0J085_AMPXN</name>
<dbReference type="AlphaFoldDB" id="K0J085"/>
<dbReference type="KEGG" id="axl:AXY_04550"/>
<dbReference type="EMBL" id="AP012050">
    <property type="protein sequence ID" value="BAM46587.1"/>
    <property type="molecule type" value="Genomic_DNA"/>
</dbReference>
<keyword evidence="2" id="KW-1185">Reference proteome</keyword>
<dbReference type="HOGENOM" id="CLU_2784755_0_0_9"/>
<sequence>MLKMLYLATERVSKKWTRAYPNWDLVISQLKILFAEVLNKGAYLGTLSPKPLRFIALVLPGTDEKTDS</sequence>
<accession>K0J085</accession>
<gene>
    <name evidence="1" type="ordered locus">AXY_04550</name>
</gene>
<proteinExistence type="predicted"/>
<dbReference type="Proteomes" id="UP000006294">
    <property type="component" value="Chromosome"/>
</dbReference>
<evidence type="ECO:0000313" key="1">
    <source>
        <dbReference type="EMBL" id="BAM46587.1"/>
    </source>
</evidence>